<keyword evidence="2" id="KW-1185">Reference proteome</keyword>
<sequence>MSQDIELSEEKEQANFESLCNMLYESTIKTINEHTSNFDENETIFNQPVFMHINATAQVLNAMIKDAADVLAEQHQDVTPEIAANELKKLTHTVLFGEDHQH</sequence>
<accession>A0ABX3A0J8</accession>
<evidence type="ECO:0000313" key="1">
    <source>
        <dbReference type="EMBL" id="ODN42144.1"/>
    </source>
</evidence>
<dbReference type="RefSeq" id="WP_069311943.1">
    <property type="nucleotide sequence ID" value="NZ_MDTU01000001.1"/>
</dbReference>
<evidence type="ECO:0000313" key="2">
    <source>
        <dbReference type="Proteomes" id="UP000094329"/>
    </source>
</evidence>
<name>A0ABX3A0J8_9GAMM</name>
<dbReference type="Proteomes" id="UP000094329">
    <property type="component" value="Unassembled WGS sequence"/>
</dbReference>
<gene>
    <name evidence="1" type="ORF">BGC07_03260</name>
</gene>
<comment type="caution">
    <text evidence="1">The sequence shown here is derived from an EMBL/GenBank/DDBJ whole genome shotgun (WGS) entry which is preliminary data.</text>
</comment>
<reference evidence="1 2" key="1">
    <citation type="submission" date="2016-08" db="EMBL/GenBank/DDBJ databases">
        <title>Draft genome sequence of Candidatus Piscirickettsia litoralis, from seawater.</title>
        <authorList>
            <person name="Wan X."/>
            <person name="Lee A.J."/>
            <person name="Hou S."/>
            <person name="Donachie S.P."/>
        </authorList>
    </citation>
    <scope>NUCLEOTIDE SEQUENCE [LARGE SCALE GENOMIC DNA]</scope>
    <source>
        <strain evidence="1 2">Y2</strain>
    </source>
</reference>
<protein>
    <submittedName>
        <fullName evidence="1">Uncharacterized protein</fullName>
    </submittedName>
</protein>
<organism evidence="1 2">
    <name type="scientific">Piscirickettsia litoralis</name>
    <dbReference type="NCBI Taxonomy" id="1891921"/>
    <lineage>
        <taxon>Bacteria</taxon>
        <taxon>Pseudomonadati</taxon>
        <taxon>Pseudomonadota</taxon>
        <taxon>Gammaproteobacteria</taxon>
        <taxon>Thiotrichales</taxon>
        <taxon>Piscirickettsiaceae</taxon>
        <taxon>Piscirickettsia</taxon>
    </lineage>
</organism>
<proteinExistence type="predicted"/>
<dbReference type="EMBL" id="MDTU01000001">
    <property type="protein sequence ID" value="ODN42144.1"/>
    <property type="molecule type" value="Genomic_DNA"/>
</dbReference>